<feature type="transmembrane region" description="Helical" evidence="2">
    <location>
        <begin position="137"/>
        <end position="160"/>
    </location>
</feature>
<dbReference type="InterPro" id="IPR002656">
    <property type="entry name" value="Acyl_transf_3_dom"/>
</dbReference>
<evidence type="ECO:0000256" key="2">
    <source>
        <dbReference type="SAM" id="Phobius"/>
    </source>
</evidence>
<keyword evidence="2" id="KW-1133">Transmembrane helix</keyword>
<feature type="transmembrane region" description="Helical" evidence="2">
    <location>
        <begin position="12"/>
        <end position="32"/>
    </location>
</feature>
<proteinExistence type="predicted"/>
<feature type="region of interest" description="Disordered" evidence="1">
    <location>
        <begin position="355"/>
        <end position="375"/>
    </location>
</feature>
<dbReference type="Pfam" id="PF01757">
    <property type="entry name" value="Acyl_transf_3"/>
    <property type="match status" value="1"/>
</dbReference>
<organism evidence="4 5">
    <name type="scientific">Plantibacter flavus</name>
    <dbReference type="NCBI Taxonomy" id="150123"/>
    <lineage>
        <taxon>Bacteria</taxon>
        <taxon>Bacillati</taxon>
        <taxon>Actinomycetota</taxon>
        <taxon>Actinomycetes</taxon>
        <taxon>Micrococcales</taxon>
        <taxon>Microbacteriaceae</taxon>
        <taxon>Plantibacter</taxon>
    </lineage>
</organism>
<feature type="transmembrane region" description="Helical" evidence="2">
    <location>
        <begin position="311"/>
        <end position="330"/>
    </location>
</feature>
<keyword evidence="5" id="KW-1185">Reference proteome</keyword>
<feature type="transmembrane region" description="Helical" evidence="2">
    <location>
        <begin position="165"/>
        <end position="183"/>
    </location>
</feature>
<feature type="transmembrane region" description="Helical" evidence="2">
    <location>
        <begin position="287"/>
        <end position="305"/>
    </location>
</feature>
<feature type="transmembrane region" description="Helical" evidence="2">
    <location>
        <begin position="189"/>
        <end position="206"/>
    </location>
</feature>
<accession>A0A3N2BZT5</accession>
<feature type="transmembrane region" description="Helical" evidence="2">
    <location>
        <begin position="52"/>
        <end position="69"/>
    </location>
</feature>
<evidence type="ECO:0000256" key="1">
    <source>
        <dbReference type="SAM" id="MobiDB-lite"/>
    </source>
</evidence>
<feature type="transmembrane region" description="Helical" evidence="2">
    <location>
        <begin position="247"/>
        <end position="267"/>
    </location>
</feature>
<reference evidence="4 5" key="1">
    <citation type="submission" date="2018-11" db="EMBL/GenBank/DDBJ databases">
        <title>Sequencing the genomes of 1000 actinobacteria strains.</title>
        <authorList>
            <person name="Klenk H.-P."/>
        </authorList>
    </citation>
    <scope>NUCLEOTIDE SEQUENCE [LARGE SCALE GENOMIC DNA]</scope>
    <source>
        <strain evidence="4 5">DSM 14012</strain>
    </source>
</reference>
<feature type="transmembrane region" description="Helical" evidence="2">
    <location>
        <begin position="90"/>
        <end position="113"/>
    </location>
</feature>
<evidence type="ECO:0000259" key="3">
    <source>
        <dbReference type="Pfam" id="PF01757"/>
    </source>
</evidence>
<keyword evidence="2" id="KW-0812">Transmembrane</keyword>
<feature type="domain" description="Acyltransferase 3" evidence="3">
    <location>
        <begin position="11"/>
        <end position="326"/>
    </location>
</feature>
<evidence type="ECO:0000313" key="4">
    <source>
        <dbReference type="EMBL" id="ROR80753.1"/>
    </source>
</evidence>
<dbReference type="PANTHER" id="PTHR23028:SF131">
    <property type="entry name" value="BLR2367 PROTEIN"/>
    <property type="match status" value="1"/>
</dbReference>
<dbReference type="EMBL" id="RKHL01000001">
    <property type="protein sequence ID" value="ROR80753.1"/>
    <property type="molecule type" value="Genomic_DNA"/>
</dbReference>
<dbReference type="PANTHER" id="PTHR23028">
    <property type="entry name" value="ACETYLTRANSFERASE"/>
    <property type="match status" value="1"/>
</dbReference>
<keyword evidence="2" id="KW-0472">Membrane</keyword>
<feature type="transmembrane region" description="Helical" evidence="2">
    <location>
        <begin position="218"/>
        <end position="235"/>
    </location>
</feature>
<dbReference type="GO" id="GO:0016747">
    <property type="term" value="F:acyltransferase activity, transferring groups other than amino-acyl groups"/>
    <property type="evidence" value="ECO:0007669"/>
    <property type="project" value="InterPro"/>
</dbReference>
<dbReference type="AlphaFoldDB" id="A0A3N2BZT5"/>
<dbReference type="RefSeq" id="WP_085511794.1">
    <property type="nucleotide sequence ID" value="NZ_FXAP01000003.1"/>
</dbReference>
<name>A0A3N2BZT5_9MICO</name>
<dbReference type="GO" id="GO:0016020">
    <property type="term" value="C:membrane"/>
    <property type="evidence" value="ECO:0007669"/>
    <property type="project" value="TreeGrafter"/>
</dbReference>
<sequence length="375" mass="40752">MPALPRSKYDGIQTLRFVAALLVVITHSTFYASERLGAGTDTWHFGEVGVDIFFVISGFVMMISAGSLAGTRDGWKFFGMRRLVRIVPMYWLATTVKLATLIVIPSAVLHASLNPGTTVLSYLFLPSRNEAGRIEPLLGVGWTLTFEMFFYVVFTIALLVRAKPIVFCGAILSAAAVGSAFRADDWPAATVYLNAIVLYFLVGMVIGQWTKDRSLKRLAAWLGYIVALWAVIPFLDGSYSAGDAQGLLRHLGVAALLLAVAAAEPWIGGRIPRPLIFMGDASYSLYLFHPLIAPIVPVVLAKISFPSAPLSVILSIIVVTAAAALIFRFVERPITRALQDRLPYVRRHRAATIEPAPVPDTGSVERPVSEPTPGP</sequence>
<dbReference type="Proteomes" id="UP000266915">
    <property type="component" value="Unassembled WGS sequence"/>
</dbReference>
<dbReference type="GO" id="GO:0000271">
    <property type="term" value="P:polysaccharide biosynthetic process"/>
    <property type="evidence" value="ECO:0007669"/>
    <property type="project" value="TreeGrafter"/>
</dbReference>
<protein>
    <submittedName>
        <fullName evidence="4">Peptidoglycan/LPS O-acetylase OafA/YrhL</fullName>
    </submittedName>
</protein>
<gene>
    <name evidence="4" type="ORF">EDD42_0796</name>
</gene>
<comment type="caution">
    <text evidence="4">The sequence shown here is derived from an EMBL/GenBank/DDBJ whole genome shotgun (WGS) entry which is preliminary data.</text>
</comment>
<dbReference type="InterPro" id="IPR050879">
    <property type="entry name" value="Acyltransferase_3"/>
</dbReference>
<evidence type="ECO:0000313" key="5">
    <source>
        <dbReference type="Proteomes" id="UP000266915"/>
    </source>
</evidence>